<dbReference type="EC" id="1.5.1.7" evidence="2"/>
<dbReference type="Pfam" id="PF03435">
    <property type="entry name" value="Sacchrp_dh_NADP"/>
    <property type="match status" value="1"/>
</dbReference>
<dbReference type="eggNOG" id="COG1748">
    <property type="taxonomic scope" value="Bacteria"/>
</dbReference>
<dbReference type="SUPFAM" id="SSF51735">
    <property type="entry name" value="NAD(P)-binding Rossmann-fold domains"/>
    <property type="match status" value="1"/>
</dbReference>
<organism evidence="2 3">
    <name type="scientific">Carnobacterium maltaromaticum LMA28</name>
    <dbReference type="NCBI Taxonomy" id="1234679"/>
    <lineage>
        <taxon>Bacteria</taxon>
        <taxon>Bacillati</taxon>
        <taxon>Bacillota</taxon>
        <taxon>Bacilli</taxon>
        <taxon>Lactobacillales</taxon>
        <taxon>Carnobacteriaceae</taxon>
        <taxon>Carnobacterium</taxon>
    </lineage>
</organism>
<dbReference type="InterPro" id="IPR036291">
    <property type="entry name" value="NAD(P)-bd_dom_sf"/>
</dbReference>
<dbReference type="AlphaFoldDB" id="R7RU24"/>
<sequence>MKKIVVIGGYGHVGGQVSRQLAKRYSTVVVAGRSEEKALKFSRNSSEKLSYLSVDLTNEDDWDFLQNTDLVIICIDQTNTLFLERCLELGVDYLDISANYAFFQQLMYLDKGKQNSTAILGVGLAPGLTNLVAKESLKLMPRSEKIDISILLGLGDTHGKEAMSWTIKNMNTRYTLADSTLVTSFTGGEKIRFSGDRRLRKAYFFPFPDQLTLPSSLAIPIVKTRLAFDSRSATGIFAALTKLNLIRFLEKNRVKSLVLALFQKIKIGQPTYQIKIDAYKKTEHVGLFLKGKNEAQITADMAIATAILLLEGGHSKGIYQIDELFYLKEQDNNLILVVEQSDNQIQINQEPIEYGRL</sequence>
<protein>
    <submittedName>
        <fullName evidence="2">Saccharopine dehydrogenase family protein</fullName>
        <ecNumber evidence="2">1.5.1.7</ecNumber>
    </submittedName>
</protein>
<dbReference type="Proteomes" id="UP000000212">
    <property type="component" value="Chromosome"/>
</dbReference>
<dbReference type="EMBL" id="HE999757">
    <property type="protein sequence ID" value="CDF59524.1"/>
    <property type="molecule type" value="Genomic_DNA"/>
</dbReference>
<dbReference type="InterPro" id="IPR005097">
    <property type="entry name" value="Sacchrp_dh_NADP-bd"/>
</dbReference>
<dbReference type="RefSeq" id="WP_016356682.1">
    <property type="nucleotide sequence ID" value="NC_019425.2"/>
</dbReference>
<dbReference type="PANTHER" id="PTHR43796:SF2">
    <property type="entry name" value="CARBOXYNORSPERMIDINE SYNTHASE"/>
    <property type="match status" value="1"/>
</dbReference>
<dbReference type="OrthoDB" id="1910498at2"/>
<dbReference type="STRING" id="1234679.BN424_3546"/>
<dbReference type="HOGENOM" id="CLU_065081_1_0_9"/>
<feature type="domain" description="Saccharopine dehydrogenase NADP binding" evidence="1">
    <location>
        <begin position="4"/>
        <end position="114"/>
    </location>
</feature>
<reference evidence="3" key="1">
    <citation type="journal article" date="2013" name="Genome Announc.">
        <title>Complete Chromosome Sequence of Carnobacterium maltaromaticum LMA 28.</title>
        <authorList>
            <person name="Cailliez-Grimal C."/>
            <person name="Chaillou S."/>
            <person name="Anba-Mondoloni J."/>
            <person name="Loux V."/>
            <person name="Afzal M.I."/>
            <person name="Rahman A."/>
            <person name="Kergourlay G."/>
            <person name="Champomier-Verges M.C."/>
            <person name="Zagorec M."/>
            <person name="Dalgaard P."/>
            <person name="Leisner J.J."/>
            <person name="Prevost H."/>
            <person name="Revol-Junelles A.M."/>
            <person name="Borges F."/>
        </authorList>
    </citation>
    <scope>NUCLEOTIDE SEQUENCE</scope>
    <source>
        <strain evidence="3">LMA28</strain>
    </source>
</reference>
<name>R7RU24_CARML</name>
<dbReference type="GO" id="GO:0004754">
    <property type="term" value="F:saccharopine dehydrogenase (NAD+, L-lysine-forming) activity"/>
    <property type="evidence" value="ECO:0007669"/>
    <property type="project" value="UniProtKB-EC"/>
</dbReference>
<accession>R7RU24</accession>
<proteinExistence type="predicted"/>
<evidence type="ECO:0000313" key="3">
    <source>
        <dbReference type="Proteomes" id="UP000000212"/>
    </source>
</evidence>
<evidence type="ECO:0000313" key="2">
    <source>
        <dbReference type="EMBL" id="CDF59524.1"/>
    </source>
</evidence>
<dbReference type="Gene3D" id="3.40.50.720">
    <property type="entry name" value="NAD(P)-binding Rossmann-like Domain"/>
    <property type="match status" value="1"/>
</dbReference>
<keyword evidence="3" id="KW-1185">Reference proteome</keyword>
<gene>
    <name evidence="2" type="primary">lys1</name>
    <name evidence="2" type="ORF">BN424_3546</name>
</gene>
<dbReference type="KEGG" id="cml:BN424_3546"/>
<dbReference type="PANTHER" id="PTHR43796">
    <property type="entry name" value="CARBOXYNORSPERMIDINE SYNTHASE"/>
    <property type="match status" value="1"/>
</dbReference>
<evidence type="ECO:0000259" key="1">
    <source>
        <dbReference type="Pfam" id="PF03435"/>
    </source>
</evidence>
<keyword evidence="2" id="KW-0560">Oxidoreductase</keyword>